<evidence type="ECO:0000313" key="8">
    <source>
        <dbReference type="WBParaSite" id="ALUE_0001114101-mRNA-1"/>
    </source>
</evidence>
<evidence type="ECO:0000256" key="6">
    <source>
        <dbReference type="ARBA" id="ARBA00049091"/>
    </source>
</evidence>
<dbReference type="Proteomes" id="UP000036681">
    <property type="component" value="Unplaced"/>
</dbReference>
<keyword evidence="7" id="KW-1185">Reference proteome</keyword>
<dbReference type="GO" id="GO:0005829">
    <property type="term" value="C:cytosol"/>
    <property type="evidence" value="ECO:0007669"/>
    <property type="project" value="TreeGrafter"/>
</dbReference>
<comment type="similarity">
    <text evidence="1">Belongs to the peroxiredoxin family. AhpC/Prx1 subfamily.</text>
</comment>
<evidence type="ECO:0000256" key="3">
    <source>
        <dbReference type="ARBA" id="ARBA00023002"/>
    </source>
</evidence>
<dbReference type="EC" id="1.11.1.24" evidence="2"/>
<dbReference type="InterPro" id="IPR050217">
    <property type="entry name" value="Peroxiredoxin"/>
</dbReference>
<dbReference type="GO" id="GO:0045454">
    <property type="term" value="P:cell redox homeostasis"/>
    <property type="evidence" value="ECO:0007669"/>
    <property type="project" value="TreeGrafter"/>
</dbReference>
<protein>
    <recommendedName>
        <fullName evidence="2">thioredoxin-dependent peroxiredoxin</fullName>
        <ecNumber evidence="2">1.11.1.24</ecNumber>
    </recommendedName>
</protein>
<dbReference type="GO" id="GO:0008379">
    <property type="term" value="F:thioredoxin peroxidase activity"/>
    <property type="evidence" value="ECO:0007669"/>
    <property type="project" value="TreeGrafter"/>
</dbReference>
<evidence type="ECO:0000256" key="1">
    <source>
        <dbReference type="ARBA" id="ARBA00009796"/>
    </source>
</evidence>
<reference evidence="8" key="1">
    <citation type="submission" date="2017-02" db="UniProtKB">
        <authorList>
            <consortium name="WormBaseParasite"/>
        </authorList>
    </citation>
    <scope>IDENTIFICATION</scope>
</reference>
<dbReference type="SUPFAM" id="SSF52833">
    <property type="entry name" value="Thioredoxin-like"/>
    <property type="match status" value="1"/>
</dbReference>
<evidence type="ECO:0000313" key="7">
    <source>
        <dbReference type="Proteomes" id="UP000036681"/>
    </source>
</evidence>
<dbReference type="GO" id="GO:0019430">
    <property type="term" value="P:removal of superoxide radicals"/>
    <property type="evidence" value="ECO:0007669"/>
    <property type="project" value="TreeGrafter"/>
</dbReference>
<comment type="catalytic activity">
    <reaction evidence="6">
        <text>a hydroperoxide + [thioredoxin]-dithiol = an alcohol + [thioredoxin]-disulfide + H2O</text>
        <dbReference type="Rhea" id="RHEA:62620"/>
        <dbReference type="Rhea" id="RHEA-COMP:10698"/>
        <dbReference type="Rhea" id="RHEA-COMP:10700"/>
        <dbReference type="ChEBI" id="CHEBI:15377"/>
        <dbReference type="ChEBI" id="CHEBI:29950"/>
        <dbReference type="ChEBI" id="CHEBI:30879"/>
        <dbReference type="ChEBI" id="CHEBI:35924"/>
        <dbReference type="ChEBI" id="CHEBI:50058"/>
        <dbReference type="EC" id="1.11.1.24"/>
    </reaction>
</comment>
<proteinExistence type="inferred from homology"/>
<evidence type="ECO:0000256" key="4">
    <source>
        <dbReference type="ARBA" id="ARBA00023157"/>
    </source>
</evidence>
<dbReference type="GO" id="GO:0042744">
    <property type="term" value="P:hydrogen peroxide catabolic process"/>
    <property type="evidence" value="ECO:0007669"/>
    <property type="project" value="TreeGrafter"/>
</dbReference>
<organism evidence="7 8">
    <name type="scientific">Ascaris lumbricoides</name>
    <name type="common">Giant roundworm</name>
    <dbReference type="NCBI Taxonomy" id="6252"/>
    <lineage>
        <taxon>Eukaryota</taxon>
        <taxon>Metazoa</taxon>
        <taxon>Ecdysozoa</taxon>
        <taxon>Nematoda</taxon>
        <taxon>Chromadorea</taxon>
        <taxon>Rhabditida</taxon>
        <taxon>Spirurina</taxon>
        <taxon>Ascaridomorpha</taxon>
        <taxon>Ascaridoidea</taxon>
        <taxon>Ascarididae</taxon>
        <taxon>Ascaris</taxon>
    </lineage>
</organism>
<keyword evidence="5" id="KW-0676">Redox-active center</keyword>
<keyword evidence="4" id="KW-1015">Disulfide bond</keyword>
<keyword evidence="3" id="KW-0560">Oxidoreductase</keyword>
<dbReference type="PANTHER" id="PTHR10681">
    <property type="entry name" value="THIOREDOXIN PEROXIDASE"/>
    <property type="match status" value="1"/>
</dbReference>
<dbReference type="PANTHER" id="PTHR10681:SF163">
    <property type="entry name" value="AT16346P-RELATED"/>
    <property type="match status" value="1"/>
</dbReference>
<dbReference type="AlphaFoldDB" id="A0A0M3I3D7"/>
<dbReference type="Gene3D" id="3.40.30.10">
    <property type="entry name" value="Glutaredoxin"/>
    <property type="match status" value="1"/>
</dbReference>
<accession>A0A0M3I3D7</accession>
<name>A0A0M3I3D7_ASCLU</name>
<evidence type="ECO:0000256" key="2">
    <source>
        <dbReference type="ARBA" id="ARBA00013017"/>
    </source>
</evidence>
<sequence>LNNNHHINRDYRLLEEDDGVVYRNLFIIDPNRILTHILRLAEAFQFVKNEVCHIGWALRSDTVAREVKEAKAYFHKH</sequence>
<dbReference type="WBParaSite" id="ALUE_0001114101-mRNA-1">
    <property type="protein sequence ID" value="ALUE_0001114101-mRNA-1"/>
    <property type="gene ID" value="ALUE_0001114101"/>
</dbReference>
<evidence type="ECO:0000256" key="5">
    <source>
        <dbReference type="ARBA" id="ARBA00023284"/>
    </source>
</evidence>
<dbReference type="InterPro" id="IPR036249">
    <property type="entry name" value="Thioredoxin-like_sf"/>
</dbReference>